<dbReference type="AlphaFoldDB" id="A0AAF0QAP7"/>
<dbReference type="InterPro" id="IPR032567">
    <property type="entry name" value="RTL1-rel"/>
</dbReference>
<dbReference type="Gene3D" id="2.40.70.10">
    <property type="entry name" value="Acid Proteases"/>
    <property type="match status" value="1"/>
</dbReference>
<dbReference type="Proteomes" id="UP001234989">
    <property type="component" value="Chromosome 3"/>
</dbReference>
<dbReference type="PANTHER" id="PTHR15503:SF45">
    <property type="entry name" value="RNA-DIRECTED DNA POLYMERASE HOMOLOG"/>
    <property type="match status" value="1"/>
</dbReference>
<organism evidence="1 2">
    <name type="scientific">Solanum verrucosum</name>
    <dbReference type="NCBI Taxonomy" id="315347"/>
    <lineage>
        <taxon>Eukaryota</taxon>
        <taxon>Viridiplantae</taxon>
        <taxon>Streptophyta</taxon>
        <taxon>Embryophyta</taxon>
        <taxon>Tracheophyta</taxon>
        <taxon>Spermatophyta</taxon>
        <taxon>Magnoliopsida</taxon>
        <taxon>eudicotyledons</taxon>
        <taxon>Gunneridae</taxon>
        <taxon>Pentapetalae</taxon>
        <taxon>asterids</taxon>
        <taxon>lamiids</taxon>
        <taxon>Solanales</taxon>
        <taxon>Solanaceae</taxon>
        <taxon>Solanoideae</taxon>
        <taxon>Solaneae</taxon>
        <taxon>Solanum</taxon>
    </lineage>
</organism>
<sequence length="186" mass="20946">MATVLFDPGYTYSYVSVQFALGFDVVCDVLNAPIHVSTPVGKSIIVTHVYCTCPILFMGFQTWADLVILDMTDFNIILGMSLLSPYYDVLNCNAKYMTLKITGREKKLVEQGCLAYLDHIRDIEAESPSIKSIPIVSKFKEVFPTDLPGMPPDRDIDFCIELEPGTRPISIPHYRMTLVELRELKA</sequence>
<reference evidence="1" key="1">
    <citation type="submission" date="2023-08" db="EMBL/GenBank/DDBJ databases">
        <title>A de novo genome assembly of Solanum verrucosum Schlechtendal, a Mexican diploid species geographically isolated from the other diploid A-genome species in potato relatives.</title>
        <authorList>
            <person name="Hosaka K."/>
        </authorList>
    </citation>
    <scope>NUCLEOTIDE SEQUENCE</scope>
    <source>
        <tissue evidence="1">Young leaves</tissue>
    </source>
</reference>
<accession>A0AAF0QAP7</accession>
<proteinExistence type="predicted"/>
<evidence type="ECO:0000313" key="2">
    <source>
        <dbReference type="Proteomes" id="UP001234989"/>
    </source>
</evidence>
<dbReference type="EMBL" id="CP133614">
    <property type="protein sequence ID" value="WMV19603.1"/>
    <property type="molecule type" value="Genomic_DNA"/>
</dbReference>
<keyword evidence="2" id="KW-1185">Reference proteome</keyword>
<protein>
    <recommendedName>
        <fullName evidence="3">Gag-pol polyprotein</fullName>
    </recommendedName>
</protein>
<dbReference type="Pfam" id="PF08284">
    <property type="entry name" value="RVP_2"/>
    <property type="match status" value="1"/>
</dbReference>
<evidence type="ECO:0000313" key="1">
    <source>
        <dbReference type="EMBL" id="WMV19603.1"/>
    </source>
</evidence>
<dbReference type="InterPro" id="IPR021109">
    <property type="entry name" value="Peptidase_aspartic_dom_sf"/>
</dbReference>
<dbReference type="PANTHER" id="PTHR15503">
    <property type="entry name" value="LDOC1 RELATED"/>
    <property type="match status" value="1"/>
</dbReference>
<dbReference type="CDD" id="cd00303">
    <property type="entry name" value="retropepsin_like"/>
    <property type="match status" value="1"/>
</dbReference>
<gene>
    <name evidence="1" type="ORF">MTR67_012988</name>
</gene>
<evidence type="ECO:0008006" key="3">
    <source>
        <dbReference type="Google" id="ProtNLM"/>
    </source>
</evidence>
<name>A0AAF0QAP7_SOLVR</name>